<dbReference type="EC" id="2.3.1.234" evidence="1"/>
<dbReference type="GO" id="GO:0000408">
    <property type="term" value="C:EKC/KEOPS complex"/>
    <property type="evidence" value="ECO:0007669"/>
    <property type="project" value="InterPro"/>
</dbReference>
<dbReference type="GO" id="GO:0005634">
    <property type="term" value="C:nucleus"/>
    <property type="evidence" value="ECO:0007669"/>
    <property type="project" value="UniProtKB-SubCell"/>
</dbReference>
<dbReference type="InterPro" id="IPR043129">
    <property type="entry name" value="ATPase_NBD"/>
</dbReference>
<dbReference type="PANTHER" id="PTHR11735:SF14">
    <property type="entry name" value="TRNA N6-ADENOSINE THREONYLCARBAMOYLTRANSFERASE"/>
    <property type="match status" value="1"/>
</dbReference>
<gene>
    <name evidence="12" type="ORF">Ocin01_12499</name>
</gene>
<feature type="binding site" evidence="10">
    <location>
        <position position="177"/>
    </location>
    <ligand>
        <name>substrate</name>
    </ligand>
</feature>
<dbReference type="FunFam" id="3.30.420.40:FF:000295">
    <property type="entry name" value="Probable tRNA N6-adenosine threonylcarbamoyltransferase"/>
    <property type="match status" value="1"/>
</dbReference>
<evidence type="ECO:0000256" key="10">
    <source>
        <dbReference type="HAMAP-Rule" id="MF_03180"/>
    </source>
</evidence>
<keyword evidence="6 10" id="KW-0539">Nucleus</keyword>
<keyword evidence="5 10" id="KW-0479">Metal-binding</keyword>
<evidence type="ECO:0000256" key="9">
    <source>
        <dbReference type="ARBA" id="ARBA00048117"/>
    </source>
</evidence>
<evidence type="ECO:0000313" key="13">
    <source>
        <dbReference type="Proteomes" id="UP000094527"/>
    </source>
</evidence>
<dbReference type="Proteomes" id="UP000094527">
    <property type="component" value="Unassembled WGS sequence"/>
</dbReference>
<dbReference type="OrthoDB" id="10254073at2759"/>
<dbReference type="GO" id="GO:0005737">
    <property type="term" value="C:cytoplasm"/>
    <property type="evidence" value="ECO:0007669"/>
    <property type="project" value="UniProtKB-SubCell"/>
</dbReference>
<keyword evidence="3 10" id="KW-0808">Transferase</keyword>
<dbReference type="CDD" id="cd24132">
    <property type="entry name" value="ASKHA_NBD_OSGEP_like_euk"/>
    <property type="match status" value="1"/>
</dbReference>
<dbReference type="Gene3D" id="3.30.420.40">
    <property type="match status" value="2"/>
</dbReference>
<feature type="binding site" evidence="10">
    <location>
        <position position="292"/>
    </location>
    <ligand>
        <name>a divalent metal cation</name>
        <dbReference type="ChEBI" id="CHEBI:60240"/>
    </ligand>
</feature>
<keyword evidence="4 10" id="KW-0819">tRNA processing</keyword>
<feature type="binding site" evidence="10">
    <location>
        <position position="109"/>
    </location>
    <ligand>
        <name>a divalent metal cation</name>
        <dbReference type="ChEBI" id="CHEBI:60240"/>
    </ligand>
</feature>
<comment type="similarity">
    <text evidence="10">Belongs to the KAE1 / TsaD family.</text>
</comment>
<dbReference type="PRINTS" id="PR00789">
    <property type="entry name" value="OSIALOPTASE"/>
</dbReference>
<dbReference type="EMBL" id="LJIJ01000847">
    <property type="protein sequence ID" value="ODM94183.1"/>
    <property type="molecule type" value="Genomic_DNA"/>
</dbReference>
<dbReference type="InterPro" id="IPR017861">
    <property type="entry name" value="KAE1/TsaD"/>
</dbReference>
<dbReference type="InterPro" id="IPR034680">
    <property type="entry name" value="Kae1_archaea_euk"/>
</dbReference>
<dbReference type="OMA" id="HHRSWVV"/>
<comment type="catalytic activity">
    <reaction evidence="9 10">
        <text>L-threonylcarbamoyladenylate + adenosine(37) in tRNA = N(6)-L-threonylcarbamoyladenosine(37) in tRNA + AMP + H(+)</text>
        <dbReference type="Rhea" id="RHEA:37059"/>
        <dbReference type="Rhea" id="RHEA-COMP:10162"/>
        <dbReference type="Rhea" id="RHEA-COMP:10163"/>
        <dbReference type="ChEBI" id="CHEBI:15378"/>
        <dbReference type="ChEBI" id="CHEBI:73682"/>
        <dbReference type="ChEBI" id="CHEBI:74411"/>
        <dbReference type="ChEBI" id="CHEBI:74418"/>
        <dbReference type="ChEBI" id="CHEBI:456215"/>
        <dbReference type="EC" id="2.3.1.234"/>
    </reaction>
</comment>
<feature type="binding site" evidence="10">
    <location>
        <position position="264"/>
    </location>
    <ligand>
        <name>substrate</name>
    </ligand>
</feature>
<sequence length="334" mass="36891">MVIVMGMEGSANKVGVGIIRDGEVLSNPRKTYITPPGEGFQPAETARHHQGVIVDLVDKAIKEAKIKPEELDAICYTKGPGMGAPLVCVAIVARTLAQLWNKPIIGVNHCIGHIEMGRAITGAQNPTVLYVSGGNTQIIAYANKRYRIFGETIDIAVGNCLDRFARILKLSNDPSPGYNIEQMAKKGKKLLQLPYVVKGMDVSFSGLLSFIEERYNSLKKQYTPEDLCFSLQETVFAMLVETTERAMAHTGSQEVLVVGGVGCNERLQKMLEQMCLERNAKCFATDERFCIDNGAMIAQAGLEMFKAGVITPWDETFCTQRYRTDEVEAVWRTD</sequence>
<dbReference type="InterPro" id="IPR017860">
    <property type="entry name" value="Peptidase_M22_CS"/>
</dbReference>
<evidence type="ECO:0000259" key="11">
    <source>
        <dbReference type="Pfam" id="PF00814"/>
    </source>
</evidence>
<feature type="binding site" evidence="10">
    <location>
        <position position="130"/>
    </location>
    <ligand>
        <name>a divalent metal cation</name>
        <dbReference type="ChEBI" id="CHEBI:60240"/>
    </ligand>
</feature>
<evidence type="ECO:0000313" key="12">
    <source>
        <dbReference type="EMBL" id="ODM94183.1"/>
    </source>
</evidence>
<evidence type="ECO:0000256" key="6">
    <source>
        <dbReference type="ARBA" id="ARBA00023242"/>
    </source>
</evidence>
<dbReference type="GO" id="GO:0061711">
    <property type="term" value="F:tRNA N(6)-L-threonylcarbamoyladenine synthase activity"/>
    <property type="evidence" value="ECO:0007669"/>
    <property type="project" value="UniProtKB-EC"/>
</dbReference>
<dbReference type="GO" id="GO:0002949">
    <property type="term" value="P:tRNA threonylcarbamoyladenosine modification"/>
    <property type="evidence" value="ECO:0007669"/>
    <property type="project" value="UniProtKB-UniRule"/>
</dbReference>
<proteinExistence type="inferred from homology"/>
<protein>
    <recommendedName>
        <fullName evidence="1">N(6)-L-threonylcarbamoyladenine synthase</fullName>
        <ecNumber evidence="1">2.3.1.234</ecNumber>
    </recommendedName>
    <alternativeName>
        <fullName evidence="8">N6-L-threonylcarbamoyladenine synthase</fullName>
    </alternativeName>
</protein>
<dbReference type="GO" id="GO:0046872">
    <property type="term" value="F:metal ion binding"/>
    <property type="evidence" value="ECO:0007669"/>
    <property type="project" value="UniProtKB-KW"/>
</dbReference>
<dbReference type="HAMAP" id="MF_01446">
    <property type="entry name" value="Kae1"/>
    <property type="match status" value="1"/>
</dbReference>
<dbReference type="FunFam" id="3.30.420.40:FF:000038">
    <property type="entry name" value="Probable tRNA N6-adenosine threonylcarbamoyltransferase"/>
    <property type="match status" value="1"/>
</dbReference>
<evidence type="ECO:0000256" key="1">
    <source>
        <dbReference type="ARBA" id="ARBA00012156"/>
    </source>
</evidence>
<dbReference type="SUPFAM" id="SSF53067">
    <property type="entry name" value="Actin-like ATPase domain"/>
    <property type="match status" value="1"/>
</dbReference>
<feature type="binding site" evidence="10">
    <location>
        <position position="162"/>
    </location>
    <ligand>
        <name>substrate</name>
    </ligand>
</feature>
<organism evidence="12 13">
    <name type="scientific">Orchesella cincta</name>
    <name type="common">Springtail</name>
    <name type="synonym">Podura cincta</name>
    <dbReference type="NCBI Taxonomy" id="48709"/>
    <lineage>
        <taxon>Eukaryota</taxon>
        <taxon>Metazoa</taxon>
        <taxon>Ecdysozoa</taxon>
        <taxon>Arthropoda</taxon>
        <taxon>Hexapoda</taxon>
        <taxon>Collembola</taxon>
        <taxon>Entomobryomorpha</taxon>
        <taxon>Entomobryoidea</taxon>
        <taxon>Orchesellidae</taxon>
        <taxon>Orchesellinae</taxon>
        <taxon>Orchesella</taxon>
    </lineage>
</organism>
<dbReference type="STRING" id="48709.A0A1D2MMJ1"/>
<evidence type="ECO:0000256" key="3">
    <source>
        <dbReference type="ARBA" id="ARBA00022679"/>
    </source>
</evidence>
<keyword evidence="2 10" id="KW-0963">Cytoplasm</keyword>
<evidence type="ECO:0000256" key="2">
    <source>
        <dbReference type="ARBA" id="ARBA00022490"/>
    </source>
</evidence>
<feature type="binding site" evidence="10">
    <location>
        <position position="113"/>
    </location>
    <ligand>
        <name>a divalent metal cation</name>
        <dbReference type="ChEBI" id="CHEBI:60240"/>
    </ligand>
</feature>
<dbReference type="AlphaFoldDB" id="A0A1D2MMJ1"/>
<accession>A0A1D2MMJ1</accession>
<reference evidence="12 13" key="1">
    <citation type="journal article" date="2016" name="Genome Biol. Evol.">
        <title>Gene Family Evolution Reflects Adaptation to Soil Environmental Stressors in the Genome of the Collembolan Orchesella cincta.</title>
        <authorList>
            <person name="Faddeeva-Vakhrusheva A."/>
            <person name="Derks M.F."/>
            <person name="Anvar S.Y."/>
            <person name="Agamennone V."/>
            <person name="Suring W."/>
            <person name="Smit S."/>
            <person name="van Straalen N.M."/>
            <person name="Roelofs D."/>
        </authorList>
    </citation>
    <scope>NUCLEOTIDE SEQUENCE [LARGE SCALE GENOMIC DNA]</scope>
    <source>
        <tissue evidence="12">Mixed pool</tissue>
    </source>
</reference>
<dbReference type="NCBIfam" id="TIGR00329">
    <property type="entry name" value="gcp_kae1"/>
    <property type="match status" value="1"/>
</dbReference>
<keyword evidence="7 10" id="KW-0012">Acyltransferase</keyword>
<feature type="domain" description="Gcp-like" evidence="11">
    <location>
        <begin position="27"/>
        <end position="298"/>
    </location>
</feature>
<evidence type="ECO:0000256" key="4">
    <source>
        <dbReference type="ARBA" id="ARBA00022694"/>
    </source>
</evidence>
<evidence type="ECO:0000256" key="7">
    <source>
        <dbReference type="ARBA" id="ARBA00023315"/>
    </source>
</evidence>
<dbReference type="PANTHER" id="PTHR11735">
    <property type="entry name" value="TRNA N6-ADENOSINE THREONYLCARBAMOYLTRANSFERASE"/>
    <property type="match status" value="1"/>
</dbReference>
<dbReference type="Pfam" id="PF00814">
    <property type="entry name" value="TsaD"/>
    <property type="match status" value="1"/>
</dbReference>
<evidence type="ECO:0000256" key="5">
    <source>
        <dbReference type="ARBA" id="ARBA00022723"/>
    </source>
</evidence>
<dbReference type="InterPro" id="IPR000905">
    <property type="entry name" value="Gcp-like_dom"/>
</dbReference>
<comment type="subcellular location">
    <subcellularLocation>
        <location evidence="10">Cytoplasm</location>
    </subcellularLocation>
    <subcellularLocation>
        <location evidence="10">Nucleus</location>
    </subcellularLocation>
</comment>
<comment type="cofactor">
    <cofactor evidence="10">
        <name>a divalent metal cation</name>
        <dbReference type="ChEBI" id="CHEBI:60240"/>
    </cofactor>
    <text evidence="10">Binds 1 divalent metal cation per subunit.</text>
</comment>
<dbReference type="PROSITE" id="PS01016">
    <property type="entry name" value="GLYCOPROTEASE"/>
    <property type="match status" value="1"/>
</dbReference>
<feature type="binding site" evidence="10">
    <location>
        <position position="181"/>
    </location>
    <ligand>
        <name>substrate</name>
    </ligand>
</feature>
<feature type="binding site" evidence="10">
    <location>
        <begin position="130"/>
        <end position="134"/>
    </location>
    <ligand>
        <name>substrate</name>
    </ligand>
</feature>
<comment type="caution">
    <text evidence="12">The sequence shown here is derived from an EMBL/GenBank/DDBJ whole genome shotgun (WGS) entry which is preliminary data.</text>
</comment>
<keyword evidence="13" id="KW-1185">Reference proteome</keyword>
<evidence type="ECO:0000256" key="8">
    <source>
        <dbReference type="ARBA" id="ARBA00030439"/>
    </source>
</evidence>
<name>A0A1D2MMJ1_ORCCI</name>
<dbReference type="NCBIfam" id="TIGR03722">
    <property type="entry name" value="arch_KAE1"/>
    <property type="match status" value="1"/>
</dbReference>